<accession>C6LLX6</accession>
<dbReference type="eggNOG" id="COG1102">
    <property type="taxonomic scope" value="Bacteria"/>
</dbReference>
<dbReference type="EMBL" id="ACCL02000034">
    <property type="protein sequence ID" value="EET58386.1"/>
    <property type="molecule type" value="Genomic_DNA"/>
</dbReference>
<dbReference type="STRING" id="168384.SAMN05660368_00872"/>
<evidence type="ECO:0000313" key="1">
    <source>
        <dbReference type="EMBL" id="EET58386.1"/>
    </source>
</evidence>
<dbReference type="Gene3D" id="3.40.50.300">
    <property type="entry name" value="P-loop containing nucleotide triphosphate hydrolases"/>
    <property type="match status" value="1"/>
</dbReference>
<dbReference type="InterPro" id="IPR027417">
    <property type="entry name" value="P-loop_NTPase"/>
</dbReference>
<dbReference type="AlphaFoldDB" id="C6LLX6"/>
<name>C6LLX6_9FIRM</name>
<dbReference type="Proteomes" id="UP000005561">
    <property type="component" value="Unassembled WGS sequence"/>
</dbReference>
<dbReference type="Pfam" id="PF13189">
    <property type="entry name" value="Cytidylate_kin2"/>
    <property type="match status" value="1"/>
</dbReference>
<protein>
    <recommendedName>
        <fullName evidence="3">Cytidylate kinase</fullName>
    </recommendedName>
</protein>
<evidence type="ECO:0008006" key="3">
    <source>
        <dbReference type="Google" id="ProtNLM"/>
    </source>
</evidence>
<dbReference type="RefSeq" id="WP_006864427.1">
    <property type="nucleotide sequence ID" value="NZ_ACCL02000034.1"/>
</dbReference>
<keyword evidence="2" id="KW-1185">Reference proteome</keyword>
<evidence type="ECO:0000313" key="2">
    <source>
        <dbReference type="Proteomes" id="UP000005561"/>
    </source>
</evidence>
<dbReference type="OrthoDB" id="9781180at2"/>
<organism evidence="1 2">
    <name type="scientific">Marvinbryantia formatexigens DSM 14469</name>
    <dbReference type="NCBI Taxonomy" id="478749"/>
    <lineage>
        <taxon>Bacteria</taxon>
        <taxon>Bacillati</taxon>
        <taxon>Bacillota</taxon>
        <taxon>Clostridia</taxon>
        <taxon>Lachnospirales</taxon>
        <taxon>Lachnospiraceae</taxon>
        <taxon>Marvinbryantia</taxon>
    </lineage>
</organism>
<dbReference type="SUPFAM" id="SSF52540">
    <property type="entry name" value="P-loop containing nucleoside triphosphate hydrolases"/>
    <property type="match status" value="1"/>
</dbReference>
<comment type="caution">
    <text evidence="1">The sequence shown here is derived from an EMBL/GenBank/DDBJ whole genome shotgun (WGS) entry which is preliminary data.</text>
</comment>
<gene>
    <name evidence="1" type="ORF">BRYFOR_09675</name>
</gene>
<reference evidence="1" key="1">
    <citation type="submission" date="2009-07" db="EMBL/GenBank/DDBJ databases">
        <authorList>
            <person name="Weinstock G."/>
            <person name="Sodergren E."/>
            <person name="Clifton S."/>
            <person name="Fulton L."/>
            <person name="Fulton B."/>
            <person name="Courtney L."/>
            <person name="Fronick C."/>
            <person name="Harrison M."/>
            <person name="Strong C."/>
            <person name="Farmer C."/>
            <person name="Delahaunty K."/>
            <person name="Markovic C."/>
            <person name="Hall O."/>
            <person name="Minx P."/>
            <person name="Tomlinson C."/>
            <person name="Mitreva M."/>
            <person name="Nelson J."/>
            <person name="Hou S."/>
            <person name="Wollam A."/>
            <person name="Pepin K.H."/>
            <person name="Johnson M."/>
            <person name="Bhonagiri V."/>
            <person name="Nash W.E."/>
            <person name="Warren W."/>
            <person name="Chinwalla A."/>
            <person name="Mardis E.R."/>
            <person name="Wilson R.K."/>
        </authorList>
    </citation>
    <scope>NUCLEOTIDE SEQUENCE [LARGE SCALE GENOMIC DNA]</scope>
    <source>
        <strain evidence="1">DSM 14469</strain>
    </source>
</reference>
<proteinExistence type="predicted"/>
<sequence>MKKIITISREFGAGGGTIGRMVAEKLHYDYYDKEIIMKAATQSNVDLERFLHYDERVPHNFGFAQSLFDFYNKPLSEKLFEAQKEVIREIGEKGNCVIIGRNANSILREFDHTLHVFVHAPSYYRIQHMKTLMPATPEAKLSDELQAIDRKRRKYCTYYTDTVFGMAQFYDVCLDTAKFGIEGCADIICQLAQKPDIPPKVTGYPG</sequence>